<comment type="caution">
    <text evidence="3">The sequence shown here is derived from an EMBL/GenBank/DDBJ whole genome shotgun (WGS) entry which is preliminary data.</text>
</comment>
<dbReference type="InterPro" id="IPR027372">
    <property type="entry name" value="Phytase-like_dom"/>
</dbReference>
<dbReference type="Gene3D" id="2.60.40.3440">
    <property type="match status" value="1"/>
</dbReference>
<dbReference type="Pfam" id="PF17963">
    <property type="entry name" value="Big_9"/>
    <property type="match status" value="1"/>
</dbReference>
<keyword evidence="4" id="KW-1185">Reference proteome</keyword>
<dbReference type="Pfam" id="PF13449">
    <property type="entry name" value="Phytase-like"/>
    <property type="match status" value="1"/>
</dbReference>
<keyword evidence="1" id="KW-0732">Signal</keyword>
<feature type="domain" description="Phytase-like" evidence="2">
    <location>
        <begin position="129"/>
        <end position="468"/>
    </location>
</feature>
<dbReference type="Proteomes" id="UP000215506">
    <property type="component" value="Unassembled WGS sequence"/>
</dbReference>
<dbReference type="PANTHER" id="PTHR37957">
    <property type="entry name" value="BLR7070 PROTEIN"/>
    <property type="match status" value="1"/>
</dbReference>
<accession>A0A231HCY5</accession>
<organism evidence="3 4">
    <name type="scientific">Nocardia cerradoensis</name>
    <dbReference type="NCBI Taxonomy" id="85688"/>
    <lineage>
        <taxon>Bacteria</taxon>
        <taxon>Bacillati</taxon>
        <taxon>Actinomycetota</taxon>
        <taxon>Actinomycetes</taxon>
        <taxon>Mycobacteriales</taxon>
        <taxon>Nocardiaceae</taxon>
        <taxon>Nocardia</taxon>
    </lineage>
</organism>
<dbReference type="RefSeq" id="WP_189594880.1">
    <property type="nucleotide sequence ID" value="NZ_NGAF01000002.1"/>
</dbReference>
<dbReference type="SUPFAM" id="SSF101898">
    <property type="entry name" value="NHL repeat"/>
    <property type="match status" value="1"/>
</dbReference>
<dbReference type="EMBL" id="NGAF01000002">
    <property type="protein sequence ID" value="OXR46709.1"/>
    <property type="molecule type" value="Genomic_DNA"/>
</dbReference>
<feature type="chain" id="PRO_5012218060" description="Phytase-like domain-containing protein" evidence="1">
    <location>
        <begin position="21"/>
        <end position="519"/>
    </location>
</feature>
<dbReference type="AlphaFoldDB" id="A0A231HCY5"/>
<reference evidence="3 4" key="1">
    <citation type="submission" date="2017-07" db="EMBL/GenBank/DDBJ databases">
        <title>First draft Genome Sequence of Nocardia cerradoensis isolated from human infection.</title>
        <authorList>
            <person name="Carrasco G."/>
        </authorList>
    </citation>
    <scope>NUCLEOTIDE SEQUENCE [LARGE SCALE GENOMIC DNA]</scope>
    <source>
        <strain evidence="3 4">CNM20130759</strain>
    </source>
</reference>
<evidence type="ECO:0000259" key="2">
    <source>
        <dbReference type="Pfam" id="PF13449"/>
    </source>
</evidence>
<evidence type="ECO:0000313" key="3">
    <source>
        <dbReference type="EMBL" id="OXR46709.1"/>
    </source>
</evidence>
<evidence type="ECO:0000313" key="4">
    <source>
        <dbReference type="Proteomes" id="UP000215506"/>
    </source>
</evidence>
<protein>
    <recommendedName>
        <fullName evidence="2">Phytase-like domain-containing protein</fullName>
    </recommendedName>
</protein>
<gene>
    <name evidence="3" type="ORF">B7C42_01685</name>
</gene>
<name>A0A231HCY5_9NOCA</name>
<dbReference type="PANTHER" id="PTHR37957:SF1">
    <property type="entry name" value="PHYTASE-LIKE DOMAIN-CONTAINING PROTEIN"/>
    <property type="match status" value="1"/>
</dbReference>
<evidence type="ECO:0000256" key="1">
    <source>
        <dbReference type="SAM" id="SignalP"/>
    </source>
</evidence>
<sequence length="519" mass="53988">MGTSHLLRFALAGAVLCAAAACSSGGGEPQWHTDRDRPLVVSLDDLSARTGGGAAVAFGTPAHGRLDRTADGSVRYTPEPGYQGDDTFTVTTSDAVHLYTTDIAPLGEFGGTTVQASGFGSAWTPVPGSAGEFYGLTDRGPNVDGPGKNEKLVPIPNFVPKIGKFRLTGTRAVLESTIDLKNRAGVGFNGLVDTAASTGETMRDLDGHTLPPIDHGLDPEGLVALPDGTFWVSDEYGPFLVHFDASGTEIERLAPGSGLPGELTMRTPNQGMEGLTVTPDGRRLVGVIQSGLQTPGSESAREVPMTRIVTVDLQTRAVAEFVYPLEDPKRKLAVSEITALDDHTFLVDERDGELAPKANKKLWTIDLNGATDIGPRANVPGTRYDPNLGLLVGDTPLETYVGKVSTADGIAALGTAGITPVAKKSNLDLAGLVAGLNPAGAFFGHDKVEGVATTDGGRTLYISDDSDFGLAGSTGSLPPFGLKPKILPDGRQDTGEILRVDTGALPARTTTHTVTVSVG</sequence>
<feature type="signal peptide" evidence="1">
    <location>
        <begin position="1"/>
        <end position="20"/>
    </location>
</feature>
<proteinExistence type="predicted"/>